<organism evidence="2 3">
    <name type="scientific">Prymnesium parvum</name>
    <name type="common">Toxic golden alga</name>
    <dbReference type="NCBI Taxonomy" id="97485"/>
    <lineage>
        <taxon>Eukaryota</taxon>
        <taxon>Haptista</taxon>
        <taxon>Haptophyta</taxon>
        <taxon>Prymnesiophyceae</taxon>
        <taxon>Prymnesiales</taxon>
        <taxon>Prymnesiaceae</taxon>
        <taxon>Prymnesium</taxon>
    </lineage>
</organism>
<dbReference type="AlphaFoldDB" id="A0AB34JAX1"/>
<gene>
    <name evidence="2" type="ORF">AB1Y20_002311</name>
</gene>
<name>A0AB34JAX1_PRYPA</name>
<feature type="region of interest" description="Disordered" evidence="1">
    <location>
        <begin position="1"/>
        <end position="26"/>
    </location>
</feature>
<dbReference type="EMBL" id="JBGBPQ010000011">
    <property type="protein sequence ID" value="KAL1515694.1"/>
    <property type="molecule type" value="Genomic_DNA"/>
</dbReference>
<evidence type="ECO:0000313" key="3">
    <source>
        <dbReference type="Proteomes" id="UP001515480"/>
    </source>
</evidence>
<comment type="caution">
    <text evidence="2">The sequence shown here is derived from an EMBL/GenBank/DDBJ whole genome shotgun (WGS) entry which is preliminary data.</text>
</comment>
<keyword evidence="3" id="KW-1185">Reference proteome</keyword>
<evidence type="ECO:0000313" key="2">
    <source>
        <dbReference type="EMBL" id="KAL1515694.1"/>
    </source>
</evidence>
<dbReference type="Proteomes" id="UP001515480">
    <property type="component" value="Unassembled WGS sequence"/>
</dbReference>
<accession>A0AB34JAX1</accession>
<proteinExistence type="predicted"/>
<evidence type="ECO:0000256" key="1">
    <source>
        <dbReference type="SAM" id="MobiDB-lite"/>
    </source>
</evidence>
<protein>
    <submittedName>
        <fullName evidence="2">Uncharacterized protein</fullName>
    </submittedName>
</protein>
<reference evidence="2 3" key="1">
    <citation type="journal article" date="2024" name="Science">
        <title>Giant polyketide synthase enzymes in the biosynthesis of giant marine polyether toxins.</title>
        <authorList>
            <person name="Fallon T.R."/>
            <person name="Shende V.V."/>
            <person name="Wierzbicki I.H."/>
            <person name="Pendleton A.L."/>
            <person name="Watervoot N.F."/>
            <person name="Auber R.P."/>
            <person name="Gonzalez D.J."/>
            <person name="Wisecaver J.H."/>
            <person name="Moore B.S."/>
        </authorList>
    </citation>
    <scope>NUCLEOTIDE SEQUENCE [LARGE SCALE GENOMIC DNA]</scope>
    <source>
        <strain evidence="2 3">12B1</strain>
    </source>
</reference>
<feature type="compositionally biased region" description="Basic residues" evidence="1">
    <location>
        <begin position="1"/>
        <end position="19"/>
    </location>
</feature>
<sequence>MVKGAERRRRRKWASSPRRRRDDNLFERPTCRIPAAADRGVRPVVVHSHVRLDNDHAAPEEWKRFNAALLRLQLLQQRVLVQRRSPSKGGDAISI</sequence>